<evidence type="ECO:0000313" key="3">
    <source>
        <dbReference type="Proteomes" id="UP000248714"/>
    </source>
</evidence>
<protein>
    <submittedName>
        <fullName evidence="2">Trk K+ transport system NAD-binding subunit</fullName>
    </submittedName>
</protein>
<organism evidence="2 3">
    <name type="scientific">Lentzea atacamensis</name>
    <dbReference type="NCBI Taxonomy" id="531938"/>
    <lineage>
        <taxon>Bacteria</taxon>
        <taxon>Bacillati</taxon>
        <taxon>Actinomycetota</taxon>
        <taxon>Actinomycetes</taxon>
        <taxon>Pseudonocardiales</taxon>
        <taxon>Pseudonocardiaceae</taxon>
        <taxon>Lentzea</taxon>
    </lineage>
</organism>
<comment type="caution">
    <text evidence="2">The sequence shown here is derived from an EMBL/GenBank/DDBJ whole genome shotgun (WGS) entry which is preliminary data.</text>
</comment>
<reference evidence="2 3" key="1">
    <citation type="submission" date="2018-06" db="EMBL/GenBank/DDBJ databases">
        <title>Genomic Encyclopedia of Type Strains, Phase IV (KMG-IV): sequencing the most valuable type-strain genomes for metagenomic binning, comparative biology and taxonomic classification.</title>
        <authorList>
            <person name="Goeker M."/>
        </authorList>
    </citation>
    <scope>NUCLEOTIDE SEQUENCE [LARGE SCALE GENOMIC DNA]</scope>
    <source>
        <strain evidence="2 3">DSM 45479</strain>
    </source>
</reference>
<evidence type="ECO:0000313" key="2">
    <source>
        <dbReference type="EMBL" id="RAS67331.1"/>
    </source>
</evidence>
<proteinExistence type="predicted"/>
<dbReference type="PROSITE" id="PS51201">
    <property type="entry name" value="RCK_N"/>
    <property type="match status" value="1"/>
</dbReference>
<dbReference type="Proteomes" id="UP000248714">
    <property type="component" value="Unassembled WGS sequence"/>
</dbReference>
<dbReference type="Pfam" id="PF02254">
    <property type="entry name" value="TrkA_N"/>
    <property type="match status" value="1"/>
</dbReference>
<dbReference type="PANTHER" id="PTHR43833:SF9">
    <property type="entry name" value="POTASSIUM CHANNEL PROTEIN YUGO-RELATED"/>
    <property type="match status" value="1"/>
</dbReference>
<name>A0ABX9EAY2_9PSEU</name>
<dbReference type="InterPro" id="IPR003148">
    <property type="entry name" value="RCK_N"/>
</dbReference>
<keyword evidence="3" id="KW-1185">Reference proteome</keyword>
<dbReference type="SUPFAM" id="SSF51735">
    <property type="entry name" value="NAD(P)-binding Rossmann-fold domains"/>
    <property type="match status" value="1"/>
</dbReference>
<dbReference type="InterPro" id="IPR050721">
    <property type="entry name" value="Trk_Ktr_HKT_K-transport"/>
</dbReference>
<sequence>MTSHIVVVGYGDGGRVVLRALQFDPRPSTTTVVDVNPARADLAKMDGADVVVGPGWRLETLWEAGAHEAEHVVVAVSDDAATLRVTSVVRSLNEEATVTAIVRSPEISELMQYLGADHVLTEDELVEWFMALPDDSVTSATADGPALVVVERAVQRDEVGRRLSECGPQVLAIIREGRRVWPEDPAADRLRPGDLLVVLGDIPAAG</sequence>
<accession>A0ABX9EAY2</accession>
<evidence type="ECO:0000259" key="1">
    <source>
        <dbReference type="PROSITE" id="PS51201"/>
    </source>
</evidence>
<dbReference type="RefSeq" id="WP_112227556.1">
    <property type="nucleotide sequence ID" value="NZ_QLTT01000003.1"/>
</dbReference>
<gene>
    <name evidence="2" type="ORF">C8D87_103670</name>
</gene>
<dbReference type="PANTHER" id="PTHR43833">
    <property type="entry name" value="POTASSIUM CHANNEL PROTEIN 2-RELATED-RELATED"/>
    <property type="match status" value="1"/>
</dbReference>
<feature type="domain" description="RCK N-terminal" evidence="1">
    <location>
        <begin position="2"/>
        <end position="120"/>
    </location>
</feature>
<dbReference type="InterPro" id="IPR036291">
    <property type="entry name" value="NAD(P)-bd_dom_sf"/>
</dbReference>
<dbReference type="Gene3D" id="3.40.50.720">
    <property type="entry name" value="NAD(P)-binding Rossmann-like Domain"/>
    <property type="match status" value="1"/>
</dbReference>
<dbReference type="EMBL" id="QLTT01000003">
    <property type="protein sequence ID" value="RAS67331.1"/>
    <property type="molecule type" value="Genomic_DNA"/>
</dbReference>